<sequence>MQDRCGHWKILAPTYEEVATSFKMDDDVIIANQDADKYKDLAEKYKVTGFPTLKFFLKGNKTGEDYNGERDLKAFVAVIDKKFYCYTY</sequence>
<dbReference type="AlphaFoldDB" id="A0A6A3ATP3"/>
<feature type="domain" description="Thioredoxin" evidence="1">
    <location>
        <begin position="4"/>
        <end position="80"/>
    </location>
</feature>
<dbReference type="GO" id="GO:0003756">
    <property type="term" value="F:protein disulfide isomerase activity"/>
    <property type="evidence" value="ECO:0007669"/>
    <property type="project" value="TreeGrafter"/>
</dbReference>
<dbReference type="PANTHER" id="PTHR45672">
    <property type="entry name" value="PROTEIN DISULFIDE-ISOMERASE C17H9.14C-RELATED"/>
    <property type="match status" value="1"/>
</dbReference>
<proteinExistence type="predicted"/>
<dbReference type="Pfam" id="PF00085">
    <property type="entry name" value="Thioredoxin"/>
    <property type="match status" value="1"/>
</dbReference>
<dbReference type="GO" id="GO:0006457">
    <property type="term" value="P:protein folding"/>
    <property type="evidence" value="ECO:0007669"/>
    <property type="project" value="TreeGrafter"/>
</dbReference>
<dbReference type="EMBL" id="VEPZ02000964">
    <property type="protein sequence ID" value="KAE8707268.1"/>
    <property type="molecule type" value="Genomic_DNA"/>
</dbReference>
<evidence type="ECO:0000313" key="2">
    <source>
        <dbReference type="EMBL" id="KAE8707268.1"/>
    </source>
</evidence>
<gene>
    <name evidence="2" type="ORF">F3Y22_tig00110384pilonHSYRG00191</name>
</gene>
<comment type="caution">
    <text evidence="2">The sequence shown here is derived from an EMBL/GenBank/DDBJ whole genome shotgun (WGS) entry which is preliminary data.</text>
</comment>
<dbReference type="InterPro" id="IPR013766">
    <property type="entry name" value="Thioredoxin_domain"/>
</dbReference>
<dbReference type="Proteomes" id="UP000436088">
    <property type="component" value="Unassembled WGS sequence"/>
</dbReference>
<dbReference type="SUPFAM" id="SSF52833">
    <property type="entry name" value="Thioredoxin-like"/>
    <property type="match status" value="1"/>
</dbReference>
<accession>A0A6A3ATP3</accession>
<dbReference type="GO" id="GO:0005783">
    <property type="term" value="C:endoplasmic reticulum"/>
    <property type="evidence" value="ECO:0007669"/>
    <property type="project" value="TreeGrafter"/>
</dbReference>
<organism evidence="2 3">
    <name type="scientific">Hibiscus syriacus</name>
    <name type="common">Rose of Sharon</name>
    <dbReference type="NCBI Taxonomy" id="106335"/>
    <lineage>
        <taxon>Eukaryota</taxon>
        <taxon>Viridiplantae</taxon>
        <taxon>Streptophyta</taxon>
        <taxon>Embryophyta</taxon>
        <taxon>Tracheophyta</taxon>
        <taxon>Spermatophyta</taxon>
        <taxon>Magnoliopsida</taxon>
        <taxon>eudicotyledons</taxon>
        <taxon>Gunneridae</taxon>
        <taxon>Pentapetalae</taxon>
        <taxon>rosids</taxon>
        <taxon>malvids</taxon>
        <taxon>Malvales</taxon>
        <taxon>Malvaceae</taxon>
        <taxon>Malvoideae</taxon>
        <taxon>Hibiscus</taxon>
    </lineage>
</organism>
<protein>
    <recommendedName>
        <fullName evidence="1">Thioredoxin domain-containing protein</fullName>
    </recommendedName>
</protein>
<reference evidence="2" key="1">
    <citation type="submission" date="2019-09" db="EMBL/GenBank/DDBJ databases">
        <title>Draft genome information of white flower Hibiscus syriacus.</title>
        <authorList>
            <person name="Kim Y.-M."/>
        </authorList>
    </citation>
    <scope>NUCLEOTIDE SEQUENCE [LARGE SCALE GENOMIC DNA]</scope>
    <source>
        <strain evidence="2">YM2019G1</strain>
    </source>
</reference>
<name>A0A6A3ATP3_HIBSY</name>
<dbReference type="Gene3D" id="3.40.30.10">
    <property type="entry name" value="Glutaredoxin"/>
    <property type="match status" value="1"/>
</dbReference>
<keyword evidence="3" id="KW-1185">Reference proteome</keyword>
<dbReference type="InterPro" id="IPR051063">
    <property type="entry name" value="PDI"/>
</dbReference>
<evidence type="ECO:0000259" key="1">
    <source>
        <dbReference type="Pfam" id="PF00085"/>
    </source>
</evidence>
<dbReference type="PANTHER" id="PTHR45672:SF17">
    <property type="entry name" value="PROTEIN DISULFIDE-ISOMERASE LIKE 2-1"/>
    <property type="match status" value="1"/>
</dbReference>
<dbReference type="InterPro" id="IPR036249">
    <property type="entry name" value="Thioredoxin-like_sf"/>
</dbReference>
<evidence type="ECO:0000313" key="3">
    <source>
        <dbReference type="Proteomes" id="UP000436088"/>
    </source>
</evidence>